<dbReference type="SUPFAM" id="SSF53756">
    <property type="entry name" value="UDP-Glycosyltransferase/glycogen phosphorylase"/>
    <property type="match status" value="1"/>
</dbReference>
<dbReference type="CDD" id="cd03794">
    <property type="entry name" value="GT4_WbuB-like"/>
    <property type="match status" value="1"/>
</dbReference>
<evidence type="ECO:0000313" key="3">
    <source>
        <dbReference type="Proteomes" id="UP000280346"/>
    </source>
</evidence>
<dbReference type="AlphaFoldDB" id="A0A3S0V4W4"/>
<organism evidence="2 3">
    <name type="scientific">Azospirillum doebereinerae</name>
    <dbReference type="NCBI Taxonomy" id="92933"/>
    <lineage>
        <taxon>Bacteria</taxon>
        <taxon>Pseudomonadati</taxon>
        <taxon>Pseudomonadota</taxon>
        <taxon>Alphaproteobacteria</taxon>
        <taxon>Rhodospirillales</taxon>
        <taxon>Azospirillaceae</taxon>
        <taxon>Azospirillum</taxon>
    </lineage>
</organism>
<dbReference type="PANTHER" id="PTHR12526">
    <property type="entry name" value="GLYCOSYLTRANSFERASE"/>
    <property type="match status" value="1"/>
</dbReference>
<evidence type="ECO:0000259" key="1">
    <source>
        <dbReference type="Pfam" id="PF13579"/>
    </source>
</evidence>
<dbReference type="EMBL" id="RZIJ01000018">
    <property type="protein sequence ID" value="RUQ67192.1"/>
    <property type="molecule type" value="Genomic_DNA"/>
</dbReference>
<accession>A0A3S0V4W4</accession>
<dbReference type="Gene3D" id="3.40.50.2000">
    <property type="entry name" value="Glycogen Phosphorylase B"/>
    <property type="match status" value="2"/>
</dbReference>
<comment type="caution">
    <text evidence="2">The sequence shown here is derived from an EMBL/GenBank/DDBJ whole genome shotgun (WGS) entry which is preliminary data.</text>
</comment>
<proteinExistence type="predicted"/>
<dbReference type="Pfam" id="PF13692">
    <property type="entry name" value="Glyco_trans_1_4"/>
    <property type="match status" value="1"/>
</dbReference>
<keyword evidence="3" id="KW-1185">Reference proteome</keyword>
<feature type="domain" description="Glycosyltransferase subfamily 4-like N-terminal" evidence="1">
    <location>
        <begin position="20"/>
        <end position="189"/>
    </location>
</feature>
<name>A0A3S0V4W4_9PROT</name>
<dbReference type="GO" id="GO:0016757">
    <property type="term" value="F:glycosyltransferase activity"/>
    <property type="evidence" value="ECO:0007669"/>
    <property type="project" value="UniProtKB-ARBA"/>
</dbReference>
<dbReference type="InterPro" id="IPR028098">
    <property type="entry name" value="Glyco_trans_4-like_N"/>
</dbReference>
<dbReference type="Pfam" id="PF13579">
    <property type="entry name" value="Glyco_trans_4_4"/>
    <property type="match status" value="1"/>
</dbReference>
<keyword evidence="2" id="KW-0808">Transferase</keyword>
<reference evidence="2 3" key="1">
    <citation type="submission" date="2018-12" db="EMBL/GenBank/DDBJ databases">
        <authorList>
            <person name="Yang Y."/>
        </authorList>
    </citation>
    <scope>NUCLEOTIDE SEQUENCE [LARGE SCALE GENOMIC DNA]</scope>
    <source>
        <strain evidence="2 3">GSF71</strain>
    </source>
</reference>
<evidence type="ECO:0000313" key="2">
    <source>
        <dbReference type="EMBL" id="RUQ67192.1"/>
    </source>
</evidence>
<dbReference type="PANTHER" id="PTHR12526:SF638">
    <property type="entry name" value="SPORE COAT PROTEIN SA"/>
    <property type="match status" value="1"/>
</dbReference>
<dbReference type="Proteomes" id="UP000280346">
    <property type="component" value="Unassembled WGS sequence"/>
</dbReference>
<gene>
    <name evidence="2" type="ORF">EJ913_21190</name>
</gene>
<sequence length="409" mass="43497">MRPCRPSILFVNRVFPPDRGATGRCLADLAERLAALGWRVTVVADGAGGEAETPPGVTLHRTGDAVDGRERPDARSYLDSLRRLTWHALRQPRHDVVVTMTDPPLLARVGPLLAARHRAVAIHWSQDVYPALLPHLGVRLPAPLLGFVERSMAAALRRHDAVIAIGRCMAGRLAGAGVPEDRLTVLPNWPDPRVRPIPHEGNGFRAALGLGGRFVVAYSGNLGLAHPMDGVLEAAARLQRSDPAVRFLMIGEGRGHAAFAQSVRGQGLDNVLFQPWQPPERLAESLSCADLHLAVMAEAAEGLMVPSKLAGAQAAGRPCLFLGPSGSDAAQRVRGCGAVLDPGDGATLAETVRRYAADPPRCAEEGVRAAAVAASWTAEDAASRVSALAEGLLRRRGMAHDGWRRVSDA</sequence>
<dbReference type="OrthoDB" id="185319at2"/>
<protein>
    <submittedName>
        <fullName evidence="2">Glycosyltransferase WbuB</fullName>
    </submittedName>
</protein>